<name>A0ABR7HZ54_9FIRM</name>
<comment type="caution">
    <text evidence="1">The sequence shown here is derived from an EMBL/GenBank/DDBJ whole genome shotgun (WGS) entry which is preliminary data.</text>
</comment>
<dbReference type="RefSeq" id="WP_072521673.1">
    <property type="nucleotide sequence ID" value="NZ_JACOQE010000001.1"/>
</dbReference>
<protein>
    <submittedName>
        <fullName evidence="1">Uncharacterized protein</fullName>
    </submittedName>
</protein>
<reference evidence="1 2" key="1">
    <citation type="submission" date="2020-08" db="EMBL/GenBank/DDBJ databases">
        <title>Genome public.</title>
        <authorList>
            <person name="Liu C."/>
            <person name="Sun Q."/>
        </authorList>
    </citation>
    <scope>NUCLEOTIDE SEQUENCE [LARGE SCALE GENOMIC DNA]</scope>
    <source>
        <strain evidence="1 2">27-44</strain>
    </source>
</reference>
<gene>
    <name evidence="1" type="ORF">H8Z79_03490</name>
</gene>
<sequence>MKLIDADLLIESIQATLNMGRESFPACLFCEVIDEQPTVFDTDRIVEQLKENAFMVATSKEFYSNPQNGEHVEEVIKLEEAIKIAEGGGTG</sequence>
<dbReference type="Proteomes" id="UP000633936">
    <property type="component" value="Unassembled WGS sequence"/>
</dbReference>
<evidence type="ECO:0000313" key="1">
    <source>
        <dbReference type="EMBL" id="MBC5739535.1"/>
    </source>
</evidence>
<keyword evidence="2" id="KW-1185">Reference proteome</keyword>
<evidence type="ECO:0000313" key="2">
    <source>
        <dbReference type="Proteomes" id="UP000633936"/>
    </source>
</evidence>
<dbReference type="EMBL" id="JACOQE010000001">
    <property type="protein sequence ID" value="MBC5739535.1"/>
    <property type="molecule type" value="Genomic_DNA"/>
</dbReference>
<organism evidence="1 2">
    <name type="scientific">Blautia intestinalis</name>
    <dbReference type="NCBI Taxonomy" id="2763028"/>
    <lineage>
        <taxon>Bacteria</taxon>
        <taxon>Bacillati</taxon>
        <taxon>Bacillota</taxon>
        <taxon>Clostridia</taxon>
        <taxon>Lachnospirales</taxon>
        <taxon>Lachnospiraceae</taxon>
        <taxon>Blautia</taxon>
    </lineage>
</organism>
<accession>A0ABR7HZ54</accession>
<proteinExistence type="predicted"/>